<proteinExistence type="predicted"/>
<name>A0A543PXH3_9MICO</name>
<dbReference type="AlphaFoldDB" id="A0A543PXH3"/>
<protein>
    <submittedName>
        <fullName evidence="2">Glycosyl transferase family 2</fullName>
    </submittedName>
</protein>
<evidence type="ECO:0000313" key="2">
    <source>
        <dbReference type="EMBL" id="TQN48779.1"/>
    </source>
</evidence>
<accession>A0A543PXH3</accession>
<dbReference type="Gene3D" id="3.90.550.10">
    <property type="entry name" value="Spore Coat Polysaccharide Biosynthesis Protein SpsA, Chain A"/>
    <property type="match status" value="1"/>
</dbReference>
<sequence length="297" mass="32302">MRRGLDLPPLPSSPGSRRSSKRGQSVWAVTMVKDEADIIGTTLLHLLDQDVDGILVADNGSTDDTRAVIEQIASTAPVYLADDREPAYFQWHKMTRLAHWARRAGAKWVIPFDADELWFAEGDTVAGHLRGSQAMAVRAAVFNVAPSGGETGIGDAVGWVMGRQPAEMSKVAFRPHPLMALSMGNHEIDRPGVETSGLGIAHLPYRSPAQFARKVRTGAAALEEVPGASGFHWRDLGSLPNEDLDRVWSDLLAGRAGQRVMWLPEGQLEPVDVFHWHTWGSDVSLVDPPALSQPSAL</sequence>
<dbReference type="Proteomes" id="UP000320085">
    <property type="component" value="Unassembled WGS sequence"/>
</dbReference>
<evidence type="ECO:0000256" key="1">
    <source>
        <dbReference type="SAM" id="MobiDB-lite"/>
    </source>
</evidence>
<keyword evidence="2" id="KW-0808">Transferase</keyword>
<comment type="caution">
    <text evidence="2">The sequence shown here is derived from an EMBL/GenBank/DDBJ whole genome shotgun (WGS) entry which is preliminary data.</text>
</comment>
<dbReference type="Pfam" id="PF13704">
    <property type="entry name" value="Glyco_tranf_2_4"/>
    <property type="match status" value="1"/>
</dbReference>
<dbReference type="GO" id="GO:0016740">
    <property type="term" value="F:transferase activity"/>
    <property type="evidence" value="ECO:0007669"/>
    <property type="project" value="UniProtKB-KW"/>
</dbReference>
<evidence type="ECO:0000313" key="3">
    <source>
        <dbReference type="Proteomes" id="UP000320085"/>
    </source>
</evidence>
<dbReference type="SUPFAM" id="SSF53448">
    <property type="entry name" value="Nucleotide-diphospho-sugar transferases"/>
    <property type="match status" value="1"/>
</dbReference>
<feature type="region of interest" description="Disordered" evidence="1">
    <location>
        <begin position="1"/>
        <end position="24"/>
    </location>
</feature>
<gene>
    <name evidence="2" type="ORF">FHX52_1926</name>
</gene>
<dbReference type="InterPro" id="IPR029044">
    <property type="entry name" value="Nucleotide-diphossugar_trans"/>
</dbReference>
<dbReference type="EMBL" id="VFQF01000001">
    <property type="protein sequence ID" value="TQN48779.1"/>
    <property type="molecule type" value="Genomic_DNA"/>
</dbReference>
<organism evidence="2 3">
    <name type="scientific">Humibacillus xanthopallidus</name>
    <dbReference type="NCBI Taxonomy" id="412689"/>
    <lineage>
        <taxon>Bacteria</taxon>
        <taxon>Bacillati</taxon>
        <taxon>Actinomycetota</taxon>
        <taxon>Actinomycetes</taxon>
        <taxon>Micrococcales</taxon>
        <taxon>Intrasporangiaceae</taxon>
        <taxon>Humibacillus</taxon>
    </lineage>
</organism>
<reference evidence="2 3" key="1">
    <citation type="submission" date="2019-06" db="EMBL/GenBank/DDBJ databases">
        <title>Sequencing the genomes of 1000 actinobacteria strains.</title>
        <authorList>
            <person name="Klenk H.-P."/>
        </authorList>
    </citation>
    <scope>NUCLEOTIDE SEQUENCE [LARGE SCALE GENOMIC DNA]</scope>
    <source>
        <strain evidence="2 3">DSM 21776</strain>
    </source>
</reference>
<dbReference type="CDD" id="cd00761">
    <property type="entry name" value="Glyco_tranf_GTA_type"/>
    <property type="match status" value="1"/>
</dbReference>